<evidence type="ECO:0008006" key="3">
    <source>
        <dbReference type="Google" id="ProtNLM"/>
    </source>
</evidence>
<gene>
    <name evidence="1" type="ORF">GKE73_11865</name>
</gene>
<reference evidence="1 2" key="1">
    <citation type="submission" date="2019-11" db="EMBL/GenBank/DDBJ databases">
        <title>Draft genome sequence of Paludibacterium sp. dN18-1.</title>
        <authorList>
            <person name="Im W.-T."/>
        </authorList>
    </citation>
    <scope>NUCLEOTIDE SEQUENCE [LARGE SCALE GENOMIC DNA]</scope>
    <source>
        <strain evidence="2">dN 18-1</strain>
    </source>
</reference>
<dbReference type="InterPro" id="IPR053196">
    <property type="entry name" value="Lipoprotein_YbaY-like"/>
</dbReference>
<accession>A0A844GCN1</accession>
<organism evidence="1 2">
    <name type="scientific">Paludibacterium denitrificans</name>
    <dbReference type="NCBI Taxonomy" id="2675226"/>
    <lineage>
        <taxon>Bacteria</taxon>
        <taxon>Pseudomonadati</taxon>
        <taxon>Pseudomonadota</taxon>
        <taxon>Betaproteobacteria</taxon>
        <taxon>Neisseriales</taxon>
        <taxon>Chromobacteriaceae</taxon>
        <taxon>Paludibacterium</taxon>
    </lineage>
</organism>
<sequence>MENLRRPDGDAGQTQAGSGRQLMAWRSLTRTMASGMLALGLLAGCASHNGYQPNYLEGSVWHQARIQIPLNATLVRVRLLDLSRADAPAAVLAEQTLEKPKVFPVPFALCYDRQALKHDGNYAVEAQVYVDGELKLQSRTPVTVNPGMKNGKPAVEVVLIGQ</sequence>
<name>A0A844GCN1_9NEIS</name>
<comment type="caution">
    <text evidence="1">The sequence shown here is derived from an EMBL/GenBank/DDBJ whole genome shotgun (WGS) entry which is preliminary data.</text>
</comment>
<dbReference type="EMBL" id="WLYX01000001">
    <property type="protein sequence ID" value="MTD33512.1"/>
    <property type="molecule type" value="Genomic_DNA"/>
</dbReference>
<dbReference type="Proteomes" id="UP000446658">
    <property type="component" value="Unassembled WGS sequence"/>
</dbReference>
<dbReference type="PANTHER" id="PTHR38013:SF1">
    <property type="entry name" value="GLYCOPROTEIN_POLYSACCHARIDE METABOLISM"/>
    <property type="match status" value="1"/>
</dbReference>
<dbReference type="PANTHER" id="PTHR38013">
    <property type="entry name" value="GLYCOPROTEIN/POLYSACCHARIDE METABOLISM"/>
    <property type="match status" value="1"/>
</dbReference>
<evidence type="ECO:0000313" key="1">
    <source>
        <dbReference type="EMBL" id="MTD33512.1"/>
    </source>
</evidence>
<keyword evidence="2" id="KW-1185">Reference proteome</keyword>
<dbReference type="InterPro" id="IPR039366">
    <property type="entry name" value="Pilotin"/>
</dbReference>
<dbReference type="AlphaFoldDB" id="A0A844GCN1"/>
<proteinExistence type="predicted"/>
<evidence type="ECO:0000313" key="2">
    <source>
        <dbReference type="Proteomes" id="UP000446658"/>
    </source>
</evidence>
<dbReference type="Pfam" id="PF09619">
    <property type="entry name" value="YscW"/>
    <property type="match status" value="1"/>
</dbReference>
<protein>
    <recommendedName>
        <fullName evidence="3">Lipoprotein</fullName>
    </recommendedName>
</protein>